<sequence length="328" mass="38120">PIKIIEKNDKKYVYFRSYFLFDKKLENEGTWWAEIDLYNSMYRDEYDYDWIDTTHDIEYCPVDKISECWNSDFKNFALAVINYVKTNNPDIYKDVMESGRLAEEKEIAAERERLEKQLTTATDFAQNTPYVFADYGKQIDWAEFTQDPVDYTKTPQLSELIGHVFQLSDTHGFQAFTKDDNKTPYLKIDRRRSALVHFTILPRDKDSYQIALMDDTGDFVGKENINKKPLIRDFKAYHAEYGFYRGLTNEVFHKTGSFNSFGSVIGQSNLVDGFFNGGIVSVGIEKTDEAGKYKLVYYMTSDHRDNYGATSTTTVKYDGVYATLTLVK</sequence>
<evidence type="ECO:0000313" key="1">
    <source>
        <dbReference type="EMBL" id="EGK57926.1"/>
    </source>
</evidence>
<accession>F5RPB0</accession>
<protein>
    <submittedName>
        <fullName evidence="1">Uncharacterized protein</fullName>
    </submittedName>
</protein>
<gene>
    <name evidence="1" type="ORF">HMPREF9081_2096</name>
</gene>
<dbReference type="EMBL" id="AFHQ01000052">
    <property type="protein sequence ID" value="EGK57926.1"/>
    <property type="molecule type" value="Genomic_DNA"/>
</dbReference>
<keyword evidence="2" id="KW-1185">Reference proteome</keyword>
<evidence type="ECO:0000313" key="2">
    <source>
        <dbReference type="Proteomes" id="UP000004067"/>
    </source>
</evidence>
<dbReference type="RefSeq" id="WP_006307174.1">
    <property type="nucleotide sequence ID" value="NZ_GL892076.1"/>
</dbReference>
<comment type="caution">
    <text evidence="1">The sequence shown here is derived from an EMBL/GenBank/DDBJ whole genome shotgun (WGS) entry which is preliminary data.</text>
</comment>
<feature type="non-terminal residue" evidence="1">
    <location>
        <position position="1"/>
    </location>
</feature>
<dbReference type="STRING" id="888060.HMPREF9081_2096"/>
<dbReference type="Proteomes" id="UP000004067">
    <property type="component" value="Unassembled WGS sequence"/>
</dbReference>
<reference evidence="1 2" key="1">
    <citation type="submission" date="2011-04" db="EMBL/GenBank/DDBJ databases">
        <authorList>
            <person name="Muzny D."/>
            <person name="Qin X."/>
            <person name="Deng J."/>
            <person name="Jiang H."/>
            <person name="Liu Y."/>
            <person name="Qu J."/>
            <person name="Song X.-Z."/>
            <person name="Zhang L."/>
            <person name="Thornton R."/>
            <person name="Coyle M."/>
            <person name="Francisco L."/>
            <person name="Jackson L."/>
            <person name="Javaid M."/>
            <person name="Korchina V."/>
            <person name="Kovar C."/>
            <person name="Mata R."/>
            <person name="Mathew T."/>
            <person name="Ngo R."/>
            <person name="Nguyen L."/>
            <person name="Nguyen N."/>
            <person name="Okwuonu G."/>
            <person name="Ongeri F."/>
            <person name="Pham C."/>
            <person name="Simmons D."/>
            <person name="Wilczek-Boney K."/>
            <person name="Hale W."/>
            <person name="Jakkamsetti A."/>
            <person name="Pham P."/>
            <person name="Ruth R."/>
            <person name="San Lucas F."/>
            <person name="Warren J."/>
            <person name="Zhang J."/>
            <person name="Zhao Z."/>
            <person name="Zhou C."/>
            <person name="Zhu D."/>
            <person name="Lee S."/>
            <person name="Bess C."/>
            <person name="Blankenburg K."/>
            <person name="Forbes L."/>
            <person name="Fu Q."/>
            <person name="Gubbala S."/>
            <person name="Hirani K."/>
            <person name="Jayaseelan J.C."/>
            <person name="Lara F."/>
            <person name="Munidasa M."/>
            <person name="Palculict T."/>
            <person name="Patil S."/>
            <person name="Pu L.-L."/>
            <person name="Saada N."/>
            <person name="Tang L."/>
            <person name="Weissenberger G."/>
            <person name="Zhu Y."/>
            <person name="Hemphill L."/>
            <person name="Shang Y."/>
            <person name="Youmans B."/>
            <person name="Ayvaz T."/>
            <person name="Ross M."/>
            <person name="Santibanez J."/>
            <person name="Aqrawi P."/>
            <person name="Gross S."/>
            <person name="Joshi V."/>
            <person name="Fowler G."/>
            <person name="Nazareth L."/>
            <person name="Reid J."/>
            <person name="Worley K."/>
            <person name="Petrosino J."/>
            <person name="Highlander S."/>
            <person name="Gibbs R."/>
        </authorList>
    </citation>
    <scope>NUCLEOTIDE SEQUENCE [LARGE SCALE GENOMIC DNA]</scope>
    <source>
        <strain evidence="1 2">DSM 2778</strain>
    </source>
</reference>
<dbReference type="eggNOG" id="ENOG5033TMM">
    <property type="taxonomic scope" value="Bacteria"/>
</dbReference>
<name>F5RPB0_9FIRM</name>
<proteinExistence type="predicted"/>
<dbReference type="AlphaFoldDB" id="F5RPB0"/>
<dbReference type="HOGENOM" id="CLU_845958_0_0_9"/>
<organism evidence="1 2">
    <name type="scientific">Centipeda periodontii DSM 2778</name>
    <dbReference type="NCBI Taxonomy" id="888060"/>
    <lineage>
        <taxon>Bacteria</taxon>
        <taxon>Bacillati</taxon>
        <taxon>Bacillota</taxon>
        <taxon>Negativicutes</taxon>
        <taxon>Selenomonadales</taxon>
        <taxon>Selenomonadaceae</taxon>
        <taxon>Centipeda</taxon>
    </lineage>
</organism>